<evidence type="ECO:0000256" key="3">
    <source>
        <dbReference type="ARBA" id="ARBA00022801"/>
    </source>
</evidence>
<dbReference type="InterPro" id="IPR015797">
    <property type="entry name" value="NUDIX_hydrolase-like_dom_sf"/>
</dbReference>
<keyword evidence="7" id="KW-1185">Reference proteome</keyword>
<gene>
    <name evidence="6" type="ORF">GIS00_08530</name>
</gene>
<dbReference type="SUPFAM" id="SSF55811">
    <property type="entry name" value="Nudix"/>
    <property type="match status" value="1"/>
</dbReference>
<dbReference type="PRINTS" id="PR00502">
    <property type="entry name" value="NUDIXFAMILY"/>
</dbReference>
<dbReference type="PROSITE" id="PS00893">
    <property type="entry name" value="NUDIX_BOX"/>
    <property type="match status" value="1"/>
</dbReference>
<reference evidence="6 7" key="1">
    <citation type="submission" date="2019-11" db="EMBL/GenBank/DDBJ databases">
        <authorList>
            <person name="Jiang L.-Q."/>
        </authorList>
    </citation>
    <scope>NUCLEOTIDE SEQUENCE [LARGE SCALE GENOMIC DNA]</scope>
    <source>
        <strain evidence="6 7">YIM 132087</strain>
    </source>
</reference>
<keyword evidence="3 4" id="KW-0378">Hydrolase</keyword>
<dbReference type="AlphaFoldDB" id="A0A7K1FIQ7"/>
<accession>A0A7K1FIQ7</accession>
<evidence type="ECO:0000256" key="1">
    <source>
        <dbReference type="ARBA" id="ARBA00001946"/>
    </source>
</evidence>
<comment type="similarity">
    <text evidence="2 4">Belongs to the Nudix hydrolase family.</text>
</comment>
<dbReference type="Proteomes" id="UP000460221">
    <property type="component" value="Unassembled WGS sequence"/>
</dbReference>
<dbReference type="EMBL" id="WLYK01000001">
    <property type="protein sequence ID" value="MTD13988.1"/>
    <property type="molecule type" value="Genomic_DNA"/>
</dbReference>
<dbReference type="GO" id="GO:0016787">
    <property type="term" value="F:hydrolase activity"/>
    <property type="evidence" value="ECO:0007669"/>
    <property type="project" value="UniProtKB-KW"/>
</dbReference>
<dbReference type="PANTHER" id="PTHR43046:SF2">
    <property type="entry name" value="8-OXO-DGTP DIPHOSPHATASE-RELATED"/>
    <property type="match status" value="1"/>
</dbReference>
<organism evidence="6 7">
    <name type="scientific">Nakamurella alba</name>
    <dbReference type="NCBI Taxonomy" id="2665158"/>
    <lineage>
        <taxon>Bacteria</taxon>
        <taxon>Bacillati</taxon>
        <taxon>Actinomycetota</taxon>
        <taxon>Actinomycetes</taxon>
        <taxon>Nakamurellales</taxon>
        <taxon>Nakamurellaceae</taxon>
        <taxon>Nakamurella</taxon>
    </lineage>
</organism>
<dbReference type="PANTHER" id="PTHR43046">
    <property type="entry name" value="GDP-MANNOSE MANNOSYL HYDROLASE"/>
    <property type="match status" value="1"/>
</dbReference>
<name>A0A7K1FIQ7_9ACTN</name>
<evidence type="ECO:0000313" key="7">
    <source>
        <dbReference type="Proteomes" id="UP000460221"/>
    </source>
</evidence>
<dbReference type="Gene3D" id="3.90.79.10">
    <property type="entry name" value="Nucleoside Triphosphate Pyrophosphohydrolase"/>
    <property type="match status" value="1"/>
</dbReference>
<evidence type="ECO:0000259" key="5">
    <source>
        <dbReference type="PROSITE" id="PS51462"/>
    </source>
</evidence>
<protein>
    <submittedName>
        <fullName evidence="6">NUDIX domain-containing protein</fullName>
    </submittedName>
</protein>
<comment type="caution">
    <text evidence="6">The sequence shown here is derived from an EMBL/GenBank/DDBJ whole genome shotgun (WGS) entry which is preliminary data.</text>
</comment>
<sequence length="137" mass="14963">MNPVAERCPREPRSGCGAAIVVDGSILLLRRRNDPEAGAWGVPGGKIDLFETVEQAVRREIAEEAGIELGALRLLCVVDQIDRDAGEHWIAPVLLARDITGEPRIMEPHKHSGLRWFPLGEPPAPLTVATRTALLHL</sequence>
<proteinExistence type="inferred from homology"/>
<dbReference type="CDD" id="cd04679">
    <property type="entry name" value="NUDIX_MutT_Nudt1"/>
    <property type="match status" value="1"/>
</dbReference>
<comment type="cofactor">
    <cofactor evidence="1">
        <name>Mg(2+)</name>
        <dbReference type="ChEBI" id="CHEBI:18420"/>
    </cofactor>
</comment>
<evidence type="ECO:0000256" key="4">
    <source>
        <dbReference type="RuleBase" id="RU003476"/>
    </source>
</evidence>
<dbReference type="InterPro" id="IPR020084">
    <property type="entry name" value="NUDIX_hydrolase_CS"/>
</dbReference>
<dbReference type="PROSITE" id="PS51462">
    <property type="entry name" value="NUDIX"/>
    <property type="match status" value="1"/>
</dbReference>
<dbReference type="Pfam" id="PF00293">
    <property type="entry name" value="NUDIX"/>
    <property type="match status" value="1"/>
</dbReference>
<feature type="domain" description="Nudix hydrolase" evidence="5">
    <location>
        <begin position="11"/>
        <end position="137"/>
    </location>
</feature>
<dbReference type="InterPro" id="IPR000086">
    <property type="entry name" value="NUDIX_hydrolase_dom"/>
</dbReference>
<dbReference type="InterPro" id="IPR020476">
    <property type="entry name" value="Nudix_hydrolase"/>
</dbReference>
<evidence type="ECO:0000313" key="6">
    <source>
        <dbReference type="EMBL" id="MTD13988.1"/>
    </source>
</evidence>
<evidence type="ECO:0000256" key="2">
    <source>
        <dbReference type="ARBA" id="ARBA00005582"/>
    </source>
</evidence>